<dbReference type="EMBL" id="SRMA01025404">
    <property type="protein sequence ID" value="TRY95176.1"/>
    <property type="molecule type" value="Genomic_DNA"/>
</dbReference>
<dbReference type="GO" id="GO:0000978">
    <property type="term" value="F:RNA polymerase II cis-regulatory region sequence-specific DNA binding"/>
    <property type="evidence" value="ECO:0007669"/>
    <property type="project" value="InterPro"/>
</dbReference>
<feature type="region of interest" description="Disordered" evidence="7">
    <location>
        <begin position="864"/>
        <end position="906"/>
    </location>
</feature>
<evidence type="ECO:0000256" key="6">
    <source>
        <dbReference type="PROSITE-ProRule" id="PRU00201"/>
    </source>
</evidence>
<name>A0A553QYY3_9TELE</name>
<feature type="compositionally biased region" description="Basic and acidic residues" evidence="7">
    <location>
        <begin position="1641"/>
        <end position="1663"/>
    </location>
</feature>
<proteinExistence type="predicted"/>
<keyword evidence="5 6" id="KW-0539">Nucleus</keyword>
<dbReference type="GO" id="GO:0005634">
    <property type="term" value="C:nucleus"/>
    <property type="evidence" value="ECO:0007669"/>
    <property type="project" value="UniProtKB-SubCell"/>
</dbReference>
<dbReference type="PRINTS" id="PR00937">
    <property type="entry name" value="TBOX"/>
</dbReference>
<feature type="region of interest" description="Disordered" evidence="7">
    <location>
        <begin position="41"/>
        <end position="60"/>
    </location>
</feature>
<reference evidence="9 10" key="1">
    <citation type="journal article" date="2019" name="Sci. Data">
        <title>Hybrid genome assembly and annotation of Danionella translucida.</title>
        <authorList>
            <person name="Kadobianskyi M."/>
            <person name="Schulze L."/>
            <person name="Schuelke M."/>
            <person name="Judkewitz B."/>
        </authorList>
    </citation>
    <scope>NUCLEOTIDE SEQUENCE [LARGE SCALE GENOMIC DNA]</scope>
    <source>
        <strain evidence="9 10">Bolton</strain>
    </source>
</reference>
<evidence type="ECO:0000256" key="1">
    <source>
        <dbReference type="ARBA" id="ARBA00004123"/>
    </source>
</evidence>
<reference evidence="9" key="2">
    <citation type="submission" date="2019-04" db="EMBL/GenBank/DDBJ databases">
        <authorList>
            <person name="Kadobianskyi M."/>
            <person name="Schulze L."/>
            <person name="Schuelke M."/>
            <person name="Judkewitz B."/>
        </authorList>
    </citation>
    <scope>NUCLEOTIDE SEQUENCE</scope>
    <source>
        <strain evidence="9">Bolton</strain>
        <tissue evidence="9">Whole-body</tissue>
    </source>
</reference>
<evidence type="ECO:0000256" key="5">
    <source>
        <dbReference type="ARBA" id="ARBA00023242"/>
    </source>
</evidence>
<dbReference type="STRING" id="623744.A0A553QYY3"/>
<dbReference type="SUPFAM" id="SSF49417">
    <property type="entry name" value="p53-like transcription factors"/>
    <property type="match status" value="1"/>
</dbReference>
<dbReference type="GO" id="GO:0060429">
    <property type="term" value="P:epithelium development"/>
    <property type="evidence" value="ECO:0007669"/>
    <property type="project" value="UniProtKB-ARBA"/>
</dbReference>
<dbReference type="InterPro" id="IPR032060">
    <property type="entry name" value="MGA_dom"/>
</dbReference>
<feature type="compositionally biased region" description="Polar residues" evidence="7">
    <location>
        <begin position="1629"/>
        <end position="1640"/>
    </location>
</feature>
<feature type="region of interest" description="Disordered" evidence="7">
    <location>
        <begin position="595"/>
        <end position="616"/>
    </location>
</feature>
<keyword evidence="2" id="KW-0805">Transcription regulation</keyword>
<evidence type="ECO:0000256" key="3">
    <source>
        <dbReference type="ARBA" id="ARBA00023125"/>
    </source>
</evidence>
<dbReference type="GO" id="GO:0045893">
    <property type="term" value="P:positive regulation of DNA-templated transcription"/>
    <property type="evidence" value="ECO:0007669"/>
    <property type="project" value="InterPro"/>
</dbReference>
<feature type="compositionally biased region" description="Polar residues" evidence="7">
    <location>
        <begin position="595"/>
        <end position="614"/>
    </location>
</feature>
<dbReference type="GO" id="GO:0000785">
    <property type="term" value="C:chromatin"/>
    <property type="evidence" value="ECO:0007669"/>
    <property type="project" value="TreeGrafter"/>
</dbReference>
<feature type="region of interest" description="Disordered" evidence="7">
    <location>
        <begin position="2748"/>
        <end position="2836"/>
    </location>
</feature>
<feature type="compositionally biased region" description="Polar residues" evidence="7">
    <location>
        <begin position="2790"/>
        <end position="2802"/>
    </location>
</feature>
<dbReference type="InterPro" id="IPR036960">
    <property type="entry name" value="T-box_sf"/>
</dbReference>
<dbReference type="GO" id="GO:0000981">
    <property type="term" value="F:DNA-binding transcription factor activity, RNA polymerase II-specific"/>
    <property type="evidence" value="ECO:0007669"/>
    <property type="project" value="TreeGrafter"/>
</dbReference>
<feature type="region of interest" description="Disordered" evidence="7">
    <location>
        <begin position="2325"/>
        <end position="2352"/>
    </location>
</feature>
<feature type="region of interest" description="Disordered" evidence="7">
    <location>
        <begin position="1459"/>
        <end position="1491"/>
    </location>
</feature>
<comment type="subcellular location">
    <subcellularLocation>
        <location evidence="1 6">Nucleus</location>
    </subcellularLocation>
</comment>
<feature type="DNA-binding region" description="T-box" evidence="6">
    <location>
        <begin position="94"/>
        <end position="268"/>
    </location>
</feature>
<feature type="compositionally biased region" description="Basic residues" evidence="7">
    <location>
        <begin position="475"/>
        <end position="486"/>
    </location>
</feature>
<dbReference type="CDD" id="cd20195">
    <property type="entry name" value="T-box_MGA-like"/>
    <property type="match status" value="1"/>
</dbReference>
<organism evidence="9 10">
    <name type="scientific">Danionella cerebrum</name>
    <dbReference type="NCBI Taxonomy" id="2873325"/>
    <lineage>
        <taxon>Eukaryota</taxon>
        <taxon>Metazoa</taxon>
        <taxon>Chordata</taxon>
        <taxon>Craniata</taxon>
        <taxon>Vertebrata</taxon>
        <taxon>Euteleostomi</taxon>
        <taxon>Actinopterygii</taxon>
        <taxon>Neopterygii</taxon>
        <taxon>Teleostei</taxon>
        <taxon>Ostariophysi</taxon>
        <taxon>Cypriniformes</taxon>
        <taxon>Danionidae</taxon>
        <taxon>Danioninae</taxon>
        <taxon>Danionella</taxon>
    </lineage>
</organism>
<dbReference type="OrthoDB" id="6119313at2759"/>
<feature type="region of interest" description="Disordered" evidence="7">
    <location>
        <begin position="2588"/>
        <end position="2655"/>
    </location>
</feature>
<evidence type="ECO:0000256" key="2">
    <source>
        <dbReference type="ARBA" id="ARBA00023015"/>
    </source>
</evidence>
<evidence type="ECO:0000259" key="8">
    <source>
        <dbReference type="PROSITE" id="PS50252"/>
    </source>
</evidence>
<dbReference type="SMART" id="SM00425">
    <property type="entry name" value="TBOX"/>
    <property type="match status" value="1"/>
</dbReference>
<feature type="compositionally biased region" description="Low complexity" evidence="7">
    <location>
        <begin position="526"/>
        <end position="540"/>
    </location>
</feature>
<feature type="compositionally biased region" description="Basic and acidic residues" evidence="7">
    <location>
        <begin position="1670"/>
        <end position="1679"/>
    </location>
</feature>
<dbReference type="InterPro" id="IPR018186">
    <property type="entry name" value="TF_T-box_CS"/>
</dbReference>
<dbReference type="InterPro" id="IPR008967">
    <property type="entry name" value="p53-like_TF_DNA-bd_sf"/>
</dbReference>
<evidence type="ECO:0000256" key="4">
    <source>
        <dbReference type="ARBA" id="ARBA00023163"/>
    </source>
</evidence>
<feature type="compositionally biased region" description="Basic and acidic residues" evidence="7">
    <location>
        <begin position="438"/>
        <end position="462"/>
    </location>
</feature>
<dbReference type="InterPro" id="IPR001699">
    <property type="entry name" value="TF_T-box"/>
</dbReference>
<dbReference type="PANTHER" id="PTHR11267">
    <property type="entry name" value="T-BOX PROTEIN-RELATED"/>
    <property type="match status" value="1"/>
</dbReference>
<feature type="compositionally biased region" description="Basic and acidic residues" evidence="7">
    <location>
        <begin position="2639"/>
        <end position="2650"/>
    </location>
</feature>
<evidence type="ECO:0000313" key="9">
    <source>
        <dbReference type="EMBL" id="TRY95174.1"/>
    </source>
</evidence>
<feature type="region of interest" description="Disordered" evidence="7">
    <location>
        <begin position="438"/>
        <end position="540"/>
    </location>
</feature>
<feature type="compositionally biased region" description="Polar residues" evidence="7">
    <location>
        <begin position="47"/>
        <end position="60"/>
    </location>
</feature>
<sequence length="2836" mass="311250">MAEREKQRAMVLFEDGMATPTLAPRSTTTPPSIQAVLKQLQPDDSGADNSSPIAISESNKMGKSSPLLADIKLEHFPADVRCKGVTVTLDNNNMWNEFYRCQTEMILTKLGRRMFPCCRFRLSGMEPFQNYILAMDILPVDNYRYKWSGKGWEPNGKPEPHVSRLFVHPESPATGLHWMQNPVSFYKLKLCNSLDHEEHIILQSMHRYLPRLHIIPADKAIKPSLLDAPNIITLSFPQTEFFAVTAYQNLCITQLKIDYNPFAKGFREDAVNARSSIAKNGISIEELESEVKPSKEMTTLGNLKTLFMKRNASVKVNKDLKLPSPTNAEKTIVNGDALAMDTDIKAFKKRPSQVALSDFIKGARVKVKRASLEDVMKTKKDLQTSTFCEKNEVMDVSANVEKGKQFIIKEEKVVDECTTTDLITRTALLKSEEIMVESYEKNTERETSPSRDKNTPHSDGKGAEAFLSNEVKSKSNAKKVPSHKRPERVPLPLLAQFLKQRKFMTRPTTPKTGPQESSVDCEKSSETIQTPQSSSISLSSSICLSPNLDSQPAVPSGSQSVTSTTDLKFTTLSSPSSSSVSADAELSVGFSTSQVSIDPFNDPNTSSKPESDQTPDGIFSVDFMTDFENALGSQSDISSVFACDPVDDSCTTITSKAHNTDIVTQPVNPSTLSVFDASDIISYPKLASISNLAKCESISDKLFESSKGSCQEILSEVHPNPEFDESISVPLEDTPTPSFSLPSIASSPDPFPTAIFNDRSAPPRKSLDPCVDRLLHFKGSLDEVHPNPVFVESVSMLLDGTPSPSFSFPSSASSSPDPFPAALFNDRSAPPRKSLDPCIERLLHFKGSVDRELFPEALFQKRPVSPQNTIYPDPKSVAPTDSLPSGILNDPANPMEPSDPENLSSETKDSILYVDAADDCENIVSENCLATKPCNETKLKKSKAKQKKNFKMFFEENEASKGSLPVPMQPSLEDVDGQLFVSFMTKKALKIHLGDVRKDEKIEVKQPAAAELIEQSNLSIKRSIEALQEALEVDLEIMKNRQVIHPVLQEVGLKLNLLDVTLAIDLQYLGVRLPIPPYKKSHKRTSCEAGFVSRTGKTTDVTQIKGWKDKFTGSEPLSEGVSSTDPGQRNLSAFCSDMLDEYLASEGKLIDERAATLCPTDTTPVAYQLPTKSTSYVRTLDSVLKKNVPTLSSTIPSTFKGKTKFMPKVKEKLKKPLKPVKVKQTKPVLTNDKPALRMRTAITNKKMNNSDHEMSSPKKPPVENSPVQVFNKTPKVRSQDSHLKVTPSVSTEERSPSLPKTLMKLMDVEDGAVWEGKHRTFITEERAAIALATLSTSEGVSKGNPDAFRIIRRRAPPCLNLFCRLGCVCGSLVHSRRHHHCGKPQCMMGCSCLRRKVIALKNPKEEDITMDGPETCGVSENDTWKKKSKMRKTYVFTQPEAAPEPVKHVKTLWNQNRRGFDPEGVFGPPPSKRLHSASSFREPPLDDERALNPLKPKKEVEEKTESLIKGEETNQTCARSRPFHFNRLDGQKTGYKHISGTSSEIEEGELLPQNLPGPAKRLEIISECSWPNPDSRDEVMRIVCEHMAQDHLKDPFWIGNYLIKPISQSSQEEDTYRVVISQRILQPEAENQQVPQSNLMKTDEVKKHKLKKDREKKDEENNDKGNIQQVKKDKEKKDEVKKHMVKKDWVEENKVRGLPFLSKCCPAGFLKAEKKAPDAPGSIIVNGKPYPQAKLELGQMGALHPANRLAAYITGRICPNPSIAKLTVPSTTVTTLTTVACSPAPVSMSLVGSNVPKMVIPSMLMLSKEAGVPGMVLSTHEPDLVTQVSEPSCSTGCTRLSDVAKGKGPFITIHSPSLPLSGAIKSSATAVSSAVLLTTVSSPAVTTALPSHGLRTSVTAPINSTTVSSPAVMTAVSSPPLTTVTSSALKDTLTAPTTKTIVSSAPQNKTVLIKINNTEGAQISKPTVQTPVSQASRQKMILKVMRTADGNTLYRSPDGQLMQLVPLSQFKGINPNLLSQSQVKLIRLPKSPTINLTESQGGSSTTTSIPVTLSQTKSPVIVAIPKPLPSSTKPAPALVSSIPSTLKVVEGLAGQSGTCTLRVLSPASSTLPLTLMKSDSLKPVSVNFAEEQIGPATKHPNIDAAKQEDLSVGITENAFDAPLFSVIPSNPSLLPGAETEPNIDAKHSADSEVVEILSDSTDVTDDSEFYSDEDAVHSNVSDKEVLEPEEIVDIETIKEAEDKDSYLKLRLNALRLKQRTKRNYYENDLDIKVKANEQIKSLVKQQDSLVKERQALLDKRQHYIERLSHLTDKSSHSINLNQITTNENTIETQPGQKTKRSKFNKKKKQNKPKYILKHKLVDRHDKPVEKDGAKPIFSPSKPIDLSTKKHRLQLPEIDATQPASKLVDANSRKNAVKAQDSTLGGTSEPSNIMTSILETKPQIVTSPVNHLRKGRERTRPNILSRCGSQPKDASPVKEPLLTNVSIPQMLPLMNSIVPCNQIITLNNNPIQPIAITSVGVQQSTTPGVASVSIVPTISQPLMVGNPLPILQPQFINITNSPLTFNTQGNSNIHTVISVVPQTVNPVLTQDVPKDTPVVQTEPTSASRVETPNSEKTTNPEPKDVPKQSQDINKAAASPSKEEHLKKKSDCNDPEDENLLSLLDELVLLSQQLTNEDELETSSEERRVVVPGDVQSSSEKQETEESDDGRSLSPLFLTLDEDLMSPDSKDEIDMTRKVDDLVKDIFGSDSSLDSSDSLLKTQSSQAPTCSIKGDSSTPPPLTYMKAALEATSGQSSSERTSVTWRPMPKLVPLGLKTQDAKGTGSTAFSLDSKEPQI</sequence>
<dbReference type="Proteomes" id="UP000316079">
    <property type="component" value="Unassembled WGS sequence"/>
</dbReference>
<gene>
    <name evidence="9" type="ORF">DNTS_002633</name>
</gene>
<keyword evidence="10" id="KW-1185">Reference proteome</keyword>
<feature type="region of interest" description="Disordered" evidence="7">
    <location>
        <begin position="1629"/>
        <end position="1679"/>
    </location>
</feature>
<keyword evidence="3 6" id="KW-0238">DNA-binding</keyword>
<dbReference type="PROSITE" id="PS50252">
    <property type="entry name" value="TBOX_3"/>
    <property type="match status" value="1"/>
</dbReference>
<protein>
    <recommendedName>
        <fullName evidence="8">T-box domain-containing protein</fullName>
    </recommendedName>
</protein>
<feature type="domain" description="T-box" evidence="8">
    <location>
        <begin position="89"/>
        <end position="268"/>
    </location>
</feature>
<feature type="region of interest" description="Disordered" evidence="7">
    <location>
        <begin position="1274"/>
        <end position="1296"/>
    </location>
</feature>
<evidence type="ECO:0000256" key="7">
    <source>
        <dbReference type="SAM" id="MobiDB-lite"/>
    </source>
</evidence>
<dbReference type="Pfam" id="PF16059">
    <property type="entry name" value="MGA_dom"/>
    <property type="match status" value="1"/>
</dbReference>
<dbReference type="Pfam" id="PF00907">
    <property type="entry name" value="T-box"/>
    <property type="match status" value="1"/>
</dbReference>
<evidence type="ECO:0000313" key="10">
    <source>
        <dbReference type="Proteomes" id="UP000316079"/>
    </source>
</evidence>
<feature type="compositionally biased region" description="Polar residues" evidence="7">
    <location>
        <begin position="506"/>
        <end position="518"/>
    </location>
</feature>
<feature type="compositionally biased region" description="Polar residues" evidence="7">
    <location>
        <begin position="2597"/>
        <end position="2619"/>
    </location>
</feature>
<dbReference type="EMBL" id="SRMA01025404">
    <property type="protein sequence ID" value="TRY95174.1"/>
    <property type="molecule type" value="Genomic_DNA"/>
</dbReference>
<feature type="compositionally biased region" description="Basic residues" evidence="7">
    <location>
        <begin position="2337"/>
        <end position="2352"/>
    </location>
</feature>
<feature type="compositionally biased region" description="Polar residues" evidence="7">
    <location>
        <begin position="2759"/>
        <end position="2775"/>
    </location>
</feature>
<keyword evidence="4" id="KW-0804">Transcription</keyword>
<dbReference type="Gene3D" id="2.60.40.820">
    <property type="entry name" value="Transcription factor, T-box"/>
    <property type="match status" value="1"/>
</dbReference>
<dbReference type="GO" id="GO:0001708">
    <property type="term" value="P:cell fate specification"/>
    <property type="evidence" value="ECO:0007669"/>
    <property type="project" value="TreeGrafter"/>
</dbReference>
<dbReference type="InterPro" id="IPR046360">
    <property type="entry name" value="T-box_DNA-bd"/>
</dbReference>
<feature type="compositionally biased region" description="Low complexity" evidence="7">
    <location>
        <begin position="2748"/>
        <end position="2758"/>
    </location>
</feature>
<dbReference type="PANTHER" id="PTHR11267:SF32">
    <property type="entry name" value="MAX GENE-ASSOCIATED PROTEIN"/>
    <property type="match status" value="1"/>
</dbReference>
<accession>A0A553QYY3</accession>
<feature type="region of interest" description="Disordered" evidence="7">
    <location>
        <begin position="2674"/>
        <end position="2730"/>
    </location>
</feature>
<dbReference type="PROSITE" id="PS01264">
    <property type="entry name" value="TBOX_2"/>
    <property type="match status" value="1"/>
</dbReference>
<dbReference type="GO" id="GO:0009653">
    <property type="term" value="P:anatomical structure morphogenesis"/>
    <property type="evidence" value="ECO:0007669"/>
    <property type="project" value="UniProtKB-ARBA"/>
</dbReference>
<comment type="caution">
    <text evidence="9">The sequence shown here is derived from an EMBL/GenBank/DDBJ whole genome shotgun (WGS) entry which is preliminary data.</text>
</comment>